<dbReference type="InterPro" id="IPR003226">
    <property type="entry name" value="MYG1_exonuclease"/>
</dbReference>
<comment type="similarity">
    <text evidence="1">Belongs to the MYG1 family.</text>
</comment>
<dbReference type="GO" id="GO:0005737">
    <property type="term" value="C:cytoplasm"/>
    <property type="evidence" value="ECO:0007669"/>
    <property type="project" value="TreeGrafter"/>
</dbReference>
<dbReference type="PANTHER" id="PTHR11215:SF1">
    <property type="entry name" value="MYG1 EXONUCLEASE"/>
    <property type="match status" value="1"/>
</dbReference>
<dbReference type="PANTHER" id="PTHR11215">
    <property type="entry name" value="METAL DEPENDENT HYDROLASE - RELATED"/>
    <property type="match status" value="1"/>
</dbReference>
<proteinExistence type="inferred from homology"/>
<accession>A0A6N2TCQ4</accession>
<evidence type="ECO:0000313" key="2">
    <source>
        <dbReference type="EMBL" id="VYT03594.1"/>
    </source>
</evidence>
<dbReference type="AlphaFoldDB" id="A0A6N2TCQ4"/>
<evidence type="ECO:0000256" key="1">
    <source>
        <dbReference type="ARBA" id="ARBA00010105"/>
    </source>
</evidence>
<evidence type="ECO:0008006" key="3">
    <source>
        <dbReference type="Google" id="ProtNLM"/>
    </source>
</evidence>
<organism evidence="2">
    <name type="scientific">uncultured Anaerotruncus sp</name>
    <dbReference type="NCBI Taxonomy" id="905011"/>
    <lineage>
        <taxon>Bacteria</taxon>
        <taxon>Bacillati</taxon>
        <taxon>Bacillota</taxon>
        <taxon>Clostridia</taxon>
        <taxon>Eubacteriales</taxon>
        <taxon>Oscillospiraceae</taxon>
        <taxon>Anaerotruncus</taxon>
        <taxon>environmental samples</taxon>
    </lineage>
</organism>
<protein>
    <recommendedName>
        <fullName evidence="3">Metal-dependent hydrolase</fullName>
    </recommendedName>
</protein>
<name>A0A6N2TCQ4_9FIRM</name>
<dbReference type="Pfam" id="PF03690">
    <property type="entry name" value="MYG1_exonuc"/>
    <property type="match status" value="1"/>
</dbReference>
<reference evidence="2" key="1">
    <citation type="submission" date="2019-11" db="EMBL/GenBank/DDBJ databases">
        <authorList>
            <person name="Feng L."/>
        </authorList>
    </citation>
    <scope>NUCLEOTIDE SEQUENCE</scope>
    <source>
        <strain evidence="2">AundefinedLFYP135</strain>
    </source>
</reference>
<gene>
    <name evidence="2" type="ORF">AULFYP135_01383</name>
</gene>
<sequence length="276" mass="30325">MDKTMIPARGLTHSGKFHADDVFSTALLELLNPEFQVERVLEVPADFDGIVYDIGGGAFDHHQTGAPVRENGVPYAAFGLLWREYGPSLVGEEEALRLDENWIQPLDLEDNTGCGHPLAEAIGGFNPLWDSPDTPGDRFPSAVAFAKVILQHKLEEIWGIQRAKSLVEEALSSMEDRIVLLPRFAPWKMSLPKSEALFVVYPSQRGGYSAQGVPDPESGELKCPFPLAWAGKRDNELAKLAGLSTLRFCHNSRFLIAADSLEDALAACRIAQRTNA</sequence>
<dbReference type="EMBL" id="CACRSL010000003">
    <property type="protein sequence ID" value="VYT03594.1"/>
    <property type="molecule type" value="Genomic_DNA"/>
</dbReference>